<dbReference type="Gene3D" id="3.30.450.40">
    <property type="match status" value="1"/>
</dbReference>
<accession>A0A917P3R2</accession>
<protein>
    <recommendedName>
        <fullName evidence="1">IclR-ED domain-containing protein</fullName>
    </recommendedName>
</protein>
<dbReference type="PANTHER" id="PTHR30136:SF24">
    <property type="entry name" value="HTH-TYPE TRANSCRIPTIONAL REPRESSOR ALLR"/>
    <property type="match status" value="1"/>
</dbReference>
<reference evidence="2" key="1">
    <citation type="journal article" date="2014" name="Int. J. Syst. Evol. Microbiol.">
        <title>Complete genome sequence of Corynebacterium casei LMG S-19264T (=DSM 44701T), isolated from a smear-ripened cheese.</title>
        <authorList>
            <consortium name="US DOE Joint Genome Institute (JGI-PGF)"/>
            <person name="Walter F."/>
            <person name="Albersmeier A."/>
            <person name="Kalinowski J."/>
            <person name="Ruckert C."/>
        </authorList>
    </citation>
    <scope>NUCLEOTIDE SEQUENCE</scope>
    <source>
        <strain evidence="2">JCM 3086</strain>
    </source>
</reference>
<dbReference type="RefSeq" id="WP_229841351.1">
    <property type="nucleotide sequence ID" value="NZ_BMQA01000056.1"/>
</dbReference>
<sequence length="96" mass="10219">MPAATRVGGRLPLHATAVGKVLLAFSPPQVWRDLAAAGLAVFTRHTIFQPGRLAAVLAAVVEEGVAYSYEEMSSERCRSPLPSMILPACCKVPWAS</sequence>
<dbReference type="PROSITE" id="PS51078">
    <property type="entry name" value="ICLR_ED"/>
    <property type="match status" value="1"/>
</dbReference>
<dbReference type="PANTHER" id="PTHR30136">
    <property type="entry name" value="HELIX-TURN-HELIX TRANSCRIPTIONAL REGULATOR, ICLR FAMILY"/>
    <property type="match status" value="1"/>
</dbReference>
<name>A0A917P3R2_9ACTN</name>
<evidence type="ECO:0000259" key="1">
    <source>
        <dbReference type="PROSITE" id="PS51078"/>
    </source>
</evidence>
<evidence type="ECO:0000313" key="2">
    <source>
        <dbReference type="EMBL" id="GGJ58092.1"/>
    </source>
</evidence>
<dbReference type="GO" id="GO:0003700">
    <property type="term" value="F:DNA-binding transcription factor activity"/>
    <property type="evidence" value="ECO:0007669"/>
    <property type="project" value="TreeGrafter"/>
</dbReference>
<dbReference type="AlphaFoldDB" id="A0A917P3R2"/>
<dbReference type="InterPro" id="IPR014757">
    <property type="entry name" value="Tscrpt_reg_IclR_C"/>
</dbReference>
<dbReference type="GO" id="GO:0003677">
    <property type="term" value="F:DNA binding"/>
    <property type="evidence" value="ECO:0007669"/>
    <property type="project" value="TreeGrafter"/>
</dbReference>
<gene>
    <name evidence="2" type="ORF">GCM10010121_080970</name>
</gene>
<dbReference type="EMBL" id="BMQA01000056">
    <property type="protein sequence ID" value="GGJ58092.1"/>
    <property type="molecule type" value="Genomic_DNA"/>
</dbReference>
<feature type="domain" description="IclR-ED" evidence="1">
    <location>
        <begin position="1"/>
        <end position="96"/>
    </location>
</feature>
<comment type="caution">
    <text evidence="2">The sequence shown here is derived from an EMBL/GenBank/DDBJ whole genome shotgun (WGS) entry which is preliminary data.</text>
</comment>
<dbReference type="SUPFAM" id="SSF55781">
    <property type="entry name" value="GAF domain-like"/>
    <property type="match status" value="1"/>
</dbReference>
<dbReference type="GO" id="GO:0045892">
    <property type="term" value="P:negative regulation of DNA-templated transcription"/>
    <property type="evidence" value="ECO:0007669"/>
    <property type="project" value="TreeGrafter"/>
</dbReference>
<dbReference type="Pfam" id="PF01614">
    <property type="entry name" value="IclR_C"/>
    <property type="match status" value="1"/>
</dbReference>
<dbReference type="InterPro" id="IPR050707">
    <property type="entry name" value="HTH_MetabolicPath_Reg"/>
</dbReference>
<organism evidence="2 3">
    <name type="scientific">Streptomyces brasiliensis</name>
    <dbReference type="NCBI Taxonomy" id="1954"/>
    <lineage>
        <taxon>Bacteria</taxon>
        <taxon>Bacillati</taxon>
        <taxon>Actinomycetota</taxon>
        <taxon>Actinomycetes</taxon>
        <taxon>Kitasatosporales</taxon>
        <taxon>Streptomycetaceae</taxon>
        <taxon>Streptomyces</taxon>
    </lineage>
</organism>
<reference evidence="2" key="2">
    <citation type="submission" date="2020-09" db="EMBL/GenBank/DDBJ databases">
        <authorList>
            <person name="Sun Q."/>
            <person name="Ohkuma M."/>
        </authorList>
    </citation>
    <scope>NUCLEOTIDE SEQUENCE</scope>
    <source>
        <strain evidence="2">JCM 3086</strain>
    </source>
</reference>
<evidence type="ECO:0000313" key="3">
    <source>
        <dbReference type="Proteomes" id="UP000657574"/>
    </source>
</evidence>
<dbReference type="Proteomes" id="UP000657574">
    <property type="component" value="Unassembled WGS sequence"/>
</dbReference>
<keyword evidence="3" id="KW-1185">Reference proteome</keyword>
<dbReference type="InterPro" id="IPR029016">
    <property type="entry name" value="GAF-like_dom_sf"/>
</dbReference>
<proteinExistence type="predicted"/>